<evidence type="ECO:0000313" key="2">
    <source>
        <dbReference type="Proteomes" id="UP000789860"/>
    </source>
</evidence>
<dbReference type="Proteomes" id="UP000789860">
    <property type="component" value="Unassembled WGS sequence"/>
</dbReference>
<sequence>MNDGYINNNNEMLKYVPDEEIDKILEMLKVEKYHSLSKDGEQISSDDEVNRELSKVSQLVDNIDKEYILNNKQSCCFDLTRKFEGYTFVKDYIEKASKKAFTIDVDKVELKTQINNVIENIEKCNRMFDILCKRNFISYENISSILPWLSIFYGKEQNTSGQMLEHLTNTTEFSYKKWEKSELIISKQSIRPTNSFITDVKNALKGTDNKSKVTKLREVTKKYGNFYARRLVFGGAIIRENTNIETVETLANIINSNQNSKVRIIGGIKKEYNNDSIKSWVNSLDNYTTWDIIEYDEIYSIFDLLDDNLQKEILDALGHRILKADVKDIPLNWDFSKKSTYVHSLTTHFAELDKITNIYNCHIFASFINKKDRDFFSLRIDYMNKNIPLIIVHPKRPLHKKCKKYPIKIGWVIVGQLNNFDFDQTKYPVVLKKSSEYSILKVDKHYKIEFPKCDRYLDFLDSCALNTCVFGLLKVNSSELHLTSNNLTSFSVYDLKDIKKILE</sequence>
<dbReference type="EMBL" id="CAJVPM010000729">
    <property type="protein sequence ID" value="CAG8450551.1"/>
    <property type="molecule type" value="Genomic_DNA"/>
</dbReference>
<organism evidence="1 2">
    <name type="scientific">Scutellospora calospora</name>
    <dbReference type="NCBI Taxonomy" id="85575"/>
    <lineage>
        <taxon>Eukaryota</taxon>
        <taxon>Fungi</taxon>
        <taxon>Fungi incertae sedis</taxon>
        <taxon>Mucoromycota</taxon>
        <taxon>Glomeromycotina</taxon>
        <taxon>Glomeromycetes</taxon>
        <taxon>Diversisporales</taxon>
        <taxon>Gigasporaceae</taxon>
        <taxon>Scutellospora</taxon>
    </lineage>
</organism>
<comment type="caution">
    <text evidence="1">The sequence shown here is derived from an EMBL/GenBank/DDBJ whole genome shotgun (WGS) entry which is preliminary data.</text>
</comment>
<protein>
    <submittedName>
        <fullName evidence="1">2091_t:CDS:1</fullName>
    </submittedName>
</protein>
<accession>A0ACA9K3U2</accession>
<evidence type="ECO:0000313" key="1">
    <source>
        <dbReference type="EMBL" id="CAG8450551.1"/>
    </source>
</evidence>
<reference evidence="1" key="1">
    <citation type="submission" date="2021-06" db="EMBL/GenBank/DDBJ databases">
        <authorList>
            <person name="Kallberg Y."/>
            <person name="Tangrot J."/>
            <person name="Rosling A."/>
        </authorList>
    </citation>
    <scope>NUCLEOTIDE SEQUENCE</scope>
    <source>
        <strain evidence="1">AU212A</strain>
    </source>
</reference>
<name>A0ACA9K3U2_9GLOM</name>
<proteinExistence type="predicted"/>
<keyword evidence="2" id="KW-1185">Reference proteome</keyword>
<gene>
    <name evidence="1" type="ORF">SCALOS_LOCUS1164</name>
</gene>